<protein>
    <submittedName>
        <fullName evidence="2">Membrane protein</fullName>
    </submittedName>
</protein>
<dbReference type="Proteomes" id="UP000076962">
    <property type="component" value="Unassembled WGS sequence"/>
</dbReference>
<keyword evidence="3" id="KW-1185">Reference proteome</keyword>
<feature type="transmembrane region" description="Helical" evidence="1">
    <location>
        <begin position="6"/>
        <end position="24"/>
    </location>
</feature>
<proteinExistence type="predicted"/>
<comment type="caution">
    <text evidence="2">The sequence shown here is derived from an EMBL/GenBank/DDBJ whole genome shotgun (WGS) entry which is preliminary data.</text>
</comment>
<keyword evidence="1" id="KW-0812">Transmembrane</keyword>
<gene>
    <name evidence="2" type="ORF">THIOM_001601</name>
</gene>
<evidence type="ECO:0000313" key="2">
    <source>
        <dbReference type="EMBL" id="OAD22587.1"/>
    </source>
</evidence>
<organism evidence="2 3">
    <name type="scientific">Candidatus Thiomargarita nelsonii</name>
    <dbReference type="NCBI Taxonomy" id="1003181"/>
    <lineage>
        <taxon>Bacteria</taxon>
        <taxon>Pseudomonadati</taxon>
        <taxon>Pseudomonadota</taxon>
        <taxon>Gammaproteobacteria</taxon>
        <taxon>Thiotrichales</taxon>
        <taxon>Thiotrichaceae</taxon>
        <taxon>Thiomargarita</taxon>
    </lineage>
</organism>
<dbReference type="EMBL" id="LUTY01000852">
    <property type="protein sequence ID" value="OAD22587.1"/>
    <property type="molecule type" value="Genomic_DNA"/>
</dbReference>
<dbReference type="AlphaFoldDB" id="A0A176S3S8"/>
<feature type="transmembrane region" description="Helical" evidence="1">
    <location>
        <begin position="60"/>
        <end position="80"/>
    </location>
</feature>
<evidence type="ECO:0000313" key="3">
    <source>
        <dbReference type="Proteomes" id="UP000076962"/>
    </source>
</evidence>
<name>A0A176S3S8_9GAMM</name>
<accession>A0A176S3S8</accession>
<evidence type="ECO:0000256" key="1">
    <source>
        <dbReference type="SAM" id="Phobius"/>
    </source>
</evidence>
<reference evidence="2 3" key="1">
    <citation type="submission" date="2016-05" db="EMBL/GenBank/DDBJ databases">
        <title>Single-cell genome of chain-forming Candidatus Thiomargarita nelsonii and comparison to other large sulfur-oxidizing bacteria.</title>
        <authorList>
            <person name="Winkel M."/>
            <person name="Salman V."/>
            <person name="Woyke T."/>
            <person name="Schulz-Vogt H."/>
            <person name="Richter M."/>
            <person name="Flood B."/>
            <person name="Bailey J."/>
            <person name="Amann R."/>
            <person name="Mussmann M."/>
        </authorList>
    </citation>
    <scope>NUCLEOTIDE SEQUENCE [LARGE SCALE GENOMIC DNA]</scope>
    <source>
        <strain evidence="2 3">THI036</strain>
    </source>
</reference>
<keyword evidence="1" id="KW-1133">Transmembrane helix</keyword>
<sequence>MGFLFIYSFYGIILARILNMFTGYYHRGLSAFLLLSGVGGWLILRGITENTTFLKGLLKVPSWLLIITGLILQVPTIWYIHLGIKAGFF</sequence>
<keyword evidence="1" id="KW-0472">Membrane</keyword>
<feature type="transmembrane region" description="Helical" evidence="1">
    <location>
        <begin position="31"/>
        <end position="48"/>
    </location>
</feature>